<protein>
    <recommendedName>
        <fullName evidence="2">dihydrofolate reductase</fullName>
        <ecNumber evidence="2">1.5.1.3</ecNumber>
    </recommendedName>
</protein>
<accession>A0A3B0V7N4</accession>
<evidence type="ECO:0000256" key="3">
    <source>
        <dbReference type="ARBA" id="ARBA00022563"/>
    </source>
</evidence>
<feature type="domain" description="DHFR" evidence="6">
    <location>
        <begin position="5"/>
        <end position="164"/>
    </location>
</feature>
<dbReference type="PRINTS" id="PR00070">
    <property type="entry name" value="DHFR"/>
</dbReference>
<dbReference type="PIRSF" id="PIRSF000194">
    <property type="entry name" value="DHFR"/>
    <property type="match status" value="1"/>
</dbReference>
<dbReference type="GO" id="GO:0004146">
    <property type="term" value="F:dihydrofolate reductase activity"/>
    <property type="evidence" value="ECO:0007669"/>
    <property type="project" value="UniProtKB-EC"/>
</dbReference>
<dbReference type="Pfam" id="PF00186">
    <property type="entry name" value="DHFR_1"/>
    <property type="match status" value="1"/>
</dbReference>
<dbReference type="Gene3D" id="3.40.430.10">
    <property type="entry name" value="Dihydrofolate Reductase, subunit A"/>
    <property type="match status" value="1"/>
</dbReference>
<keyword evidence="4" id="KW-0521">NADP</keyword>
<keyword evidence="5 7" id="KW-0560">Oxidoreductase</keyword>
<dbReference type="GO" id="GO:0046452">
    <property type="term" value="P:dihydrofolate metabolic process"/>
    <property type="evidence" value="ECO:0007669"/>
    <property type="project" value="TreeGrafter"/>
</dbReference>
<dbReference type="SUPFAM" id="SSF53597">
    <property type="entry name" value="Dihydrofolate reductase-like"/>
    <property type="match status" value="1"/>
</dbReference>
<evidence type="ECO:0000256" key="5">
    <source>
        <dbReference type="ARBA" id="ARBA00023002"/>
    </source>
</evidence>
<proteinExistence type="predicted"/>
<dbReference type="GO" id="GO:0050661">
    <property type="term" value="F:NADP binding"/>
    <property type="evidence" value="ECO:0007669"/>
    <property type="project" value="InterPro"/>
</dbReference>
<dbReference type="FunFam" id="3.40.430.10:FF:000001">
    <property type="entry name" value="Dihydrofolate reductase"/>
    <property type="match status" value="1"/>
</dbReference>
<dbReference type="GO" id="GO:0046655">
    <property type="term" value="P:folic acid metabolic process"/>
    <property type="evidence" value="ECO:0007669"/>
    <property type="project" value="TreeGrafter"/>
</dbReference>
<dbReference type="EMBL" id="UOET01000177">
    <property type="protein sequence ID" value="VAW27936.1"/>
    <property type="molecule type" value="Genomic_DNA"/>
</dbReference>
<evidence type="ECO:0000256" key="2">
    <source>
        <dbReference type="ARBA" id="ARBA00012856"/>
    </source>
</evidence>
<dbReference type="InterPro" id="IPR001796">
    <property type="entry name" value="DHFR_dom"/>
</dbReference>
<dbReference type="PANTHER" id="PTHR48069">
    <property type="entry name" value="DIHYDROFOLATE REDUCTASE"/>
    <property type="match status" value="1"/>
</dbReference>
<reference evidence="7" key="1">
    <citation type="submission" date="2018-06" db="EMBL/GenBank/DDBJ databases">
        <authorList>
            <person name="Zhirakovskaya E."/>
        </authorList>
    </citation>
    <scope>NUCLEOTIDE SEQUENCE</scope>
</reference>
<evidence type="ECO:0000256" key="1">
    <source>
        <dbReference type="ARBA" id="ARBA00004903"/>
    </source>
</evidence>
<evidence type="ECO:0000313" key="7">
    <source>
        <dbReference type="EMBL" id="VAW27936.1"/>
    </source>
</evidence>
<dbReference type="GO" id="GO:0006730">
    <property type="term" value="P:one-carbon metabolic process"/>
    <property type="evidence" value="ECO:0007669"/>
    <property type="project" value="UniProtKB-KW"/>
</dbReference>
<comment type="pathway">
    <text evidence="1">Cofactor biosynthesis; tetrahydrofolate biosynthesis; 5,6,7,8-tetrahydrofolate from 7,8-dihydrofolate: step 1/1.</text>
</comment>
<sequence length="165" mass="19353">MSEKKISIFVAIAENYAIGKDNDLLWHISEDLKRFKRLTKNHYVVMGKRTYFSLPTRPLPHRTNMVITDVPGEQIDSCLMAYSIEDAIEKMDAKKENFIIGGGSIYRQFMPYAQKLYITRVHKDFEADTFFPEISSDEWALTESRLVSDDPQNDFTYSFEIYEKR</sequence>
<dbReference type="InterPro" id="IPR024072">
    <property type="entry name" value="DHFR-like_dom_sf"/>
</dbReference>
<dbReference type="EC" id="1.5.1.3" evidence="2"/>
<name>A0A3B0V7N4_9ZZZZ</name>
<dbReference type="CDD" id="cd00209">
    <property type="entry name" value="DHFR"/>
    <property type="match status" value="1"/>
</dbReference>
<dbReference type="PANTHER" id="PTHR48069:SF3">
    <property type="entry name" value="DIHYDROFOLATE REDUCTASE"/>
    <property type="match status" value="1"/>
</dbReference>
<dbReference type="GO" id="GO:0046654">
    <property type="term" value="P:tetrahydrofolate biosynthetic process"/>
    <property type="evidence" value="ECO:0007669"/>
    <property type="project" value="InterPro"/>
</dbReference>
<keyword evidence="3" id="KW-0554">One-carbon metabolism</keyword>
<evidence type="ECO:0000259" key="6">
    <source>
        <dbReference type="PROSITE" id="PS51330"/>
    </source>
</evidence>
<dbReference type="PROSITE" id="PS51330">
    <property type="entry name" value="DHFR_2"/>
    <property type="match status" value="1"/>
</dbReference>
<dbReference type="AlphaFoldDB" id="A0A3B0V7N4"/>
<gene>
    <name evidence="7" type="ORF">MNBD_BACTEROID07-637</name>
</gene>
<evidence type="ECO:0000256" key="4">
    <source>
        <dbReference type="ARBA" id="ARBA00022857"/>
    </source>
</evidence>
<organism evidence="7">
    <name type="scientific">hydrothermal vent metagenome</name>
    <dbReference type="NCBI Taxonomy" id="652676"/>
    <lineage>
        <taxon>unclassified sequences</taxon>
        <taxon>metagenomes</taxon>
        <taxon>ecological metagenomes</taxon>
    </lineage>
</organism>
<dbReference type="GO" id="GO:0005829">
    <property type="term" value="C:cytosol"/>
    <property type="evidence" value="ECO:0007669"/>
    <property type="project" value="TreeGrafter"/>
</dbReference>
<dbReference type="InterPro" id="IPR012259">
    <property type="entry name" value="DHFR"/>
</dbReference>
<dbReference type="GO" id="GO:0043168">
    <property type="term" value="F:anion binding"/>
    <property type="evidence" value="ECO:0007669"/>
    <property type="project" value="UniProtKB-ARBA"/>
</dbReference>